<evidence type="ECO:0000256" key="1">
    <source>
        <dbReference type="SAM" id="Phobius"/>
    </source>
</evidence>
<keyword evidence="3" id="KW-1185">Reference proteome</keyword>
<evidence type="ECO:0000313" key="2">
    <source>
        <dbReference type="EMBL" id="KAJ7008940.1"/>
    </source>
</evidence>
<feature type="transmembrane region" description="Helical" evidence="1">
    <location>
        <begin position="41"/>
        <end position="63"/>
    </location>
</feature>
<name>A0AAD6RH55_9ROSI</name>
<keyword evidence="1" id="KW-1133">Transmembrane helix</keyword>
<dbReference type="AlphaFoldDB" id="A0AAD6RH55"/>
<protein>
    <submittedName>
        <fullName evidence="2">Uncharacterized protein</fullName>
    </submittedName>
</protein>
<keyword evidence="1" id="KW-0812">Transmembrane</keyword>
<accession>A0AAD6RH55</accession>
<comment type="caution">
    <text evidence="2">The sequence shown here is derived from an EMBL/GenBank/DDBJ whole genome shotgun (WGS) entry which is preliminary data.</text>
</comment>
<sequence length="72" mass="7866">MFEEWLLVLLPGRIHDPFPSKESNPVCIVSYFTRSNQHFKVVGLAFSTAIVVTACQVLSSVLIPGNGLCCQG</sequence>
<reference evidence="2" key="1">
    <citation type="journal article" date="2023" name="Mol. Ecol. Resour.">
        <title>Chromosome-level genome assembly of a triploid poplar Populus alba 'Berolinensis'.</title>
        <authorList>
            <person name="Chen S."/>
            <person name="Yu Y."/>
            <person name="Wang X."/>
            <person name="Wang S."/>
            <person name="Zhang T."/>
            <person name="Zhou Y."/>
            <person name="He R."/>
            <person name="Meng N."/>
            <person name="Wang Y."/>
            <person name="Liu W."/>
            <person name="Liu Z."/>
            <person name="Liu J."/>
            <person name="Guo Q."/>
            <person name="Huang H."/>
            <person name="Sederoff R.R."/>
            <person name="Wang G."/>
            <person name="Qu G."/>
            <person name="Chen S."/>
        </authorList>
    </citation>
    <scope>NUCLEOTIDE SEQUENCE</scope>
    <source>
        <strain evidence="2">SC-2020</strain>
    </source>
</reference>
<proteinExistence type="predicted"/>
<dbReference type="Proteomes" id="UP001164929">
    <property type="component" value="Chromosome 2"/>
</dbReference>
<gene>
    <name evidence="2" type="ORF">NC653_007564</name>
</gene>
<evidence type="ECO:0000313" key="3">
    <source>
        <dbReference type="Proteomes" id="UP001164929"/>
    </source>
</evidence>
<dbReference type="EMBL" id="JAQIZT010000002">
    <property type="protein sequence ID" value="KAJ7008940.1"/>
    <property type="molecule type" value="Genomic_DNA"/>
</dbReference>
<keyword evidence="1" id="KW-0472">Membrane</keyword>
<organism evidence="2 3">
    <name type="scientific">Populus alba x Populus x berolinensis</name>
    <dbReference type="NCBI Taxonomy" id="444605"/>
    <lineage>
        <taxon>Eukaryota</taxon>
        <taxon>Viridiplantae</taxon>
        <taxon>Streptophyta</taxon>
        <taxon>Embryophyta</taxon>
        <taxon>Tracheophyta</taxon>
        <taxon>Spermatophyta</taxon>
        <taxon>Magnoliopsida</taxon>
        <taxon>eudicotyledons</taxon>
        <taxon>Gunneridae</taxon>
        <taxon>Pentapetalae</taxon>
        <taxon>rosids</taxon>
        <taxon>fabids</taxon>
        <taxon>Malpighiales</taxon>
        <taxon>Salicaceae</taxon>
        <taxon>Saliceae</taxon>
        <taxon>Populus</taxon>
    </lineage>
</organism>